<dbReference type="PANTHER" id="PTHR48258">
    <property type="entry name" value="DUF4218 DOMAIN-CONTAINING PROTEIN-RELATED"/>
    <property type="match status" value="1"/>
</dbReference>
<accession>A0AA42AU90</accession>
<dbReference type="Proteomes" id="UP001177140">
    <property type="component" value="Unassembled WGS sequence"/>
</dbReference>
<feature type="region of interest" description="Disordered" evidence="1">
    <location>
        <begin position="49"/>
        <end position="69"/>
    </location>
</feature>
<sequence length="256" mass="29160">VLKGYIRNTNRIEGSIVEGYIVEETVEFCSECLDIETIGIPADKSAEKIKDSEGTSLISDGGKPLSTPKQVKVSDTLRKQAHQTVLNNTMDVQPYIALHKSHLKKEFSQKSEAWLLKEHNQTFMDWLESKVDEDINIPGNDISQELEWIASGPSHQVFKTEGYEVSGYRFHTKDRDEKRVNQNSGISLVDEDNSCYYGVIEEIWLLDYHMIRIPVFKCAWVNQHGISKDDLDFTRADLGRIGHKTDPFILASHDTT</sequence>
<feature type="domain" description="DUF4218" evidence="2">
    <location>
        <begin position="1"/>
        <end position="34"/>
    </location>
</feature>
<dbReference type="InterPro" id="IPR025452">
    <property type="entry name" value="DUF4218"/>
</dbReference>
<feature type="non-terminal residue" evidence="3">
    <location>
        <position position="256"/>
    </location>
</feature>
<protein>
    <recommendedName>
        <fullName evidence="2">DUF4218 domain-containing protein</fullName>
    </recommendedName>
</protein>
<evidence type="ECO:0000313" key="3">
    <source>
        <dbReference type="EMBL" id="MCL7040830.1"/>
    </source>
</evidence>
<dbReference type="EMBL" id="JAJJMA010216996">
    <property type="protein sequence ID" value="MCL7040830.1"/>
    <property type="molecule type" value="Genomic_DNA"/>
</dbReference>
<evidence type="ECO:0000313" key="4">
    <source>
        <dbReference type="Proteomes" id="UP001177140"/>
    </source>
</evidence>
<comment type="caution">
    <text evidence="3">The sequence shown here is derived from an EMBL/GenBank/DDBJ whole genome shotgun (WGS) entry which is preliminary data.</text>
</comment>
<organism evidence="3 4">
    <name type="scientific">Papaver nudicaule</name>
    <name type="common">Iceland poppy</name>
    <dbReference type="NCBI Taxonomy" id="74823"/>
    <lineage>
        <taxon>Eukaryota</taxon>
        <taxon>Viridiplantae</taxon>
        <taxon>Streptophyta</taxon>
        <taxon>Embryophyta</taxon>
        <taxon>Tracheophyta</taxon>
        <taxon>Spermatophyta</taxon>
        <taxon>Magnoliopsida</taxon>
        <taxon>Ranunculales</taxon>
        <taxon>Papaveraceae</taxon>
        <taxon>Papaveroideae</taxon>
        <taxon>Papaver</taxon>
    </lineage>
</organism>
<proteinExistence type="predicted"/>
<evidence type="ECO:0000256" key="1">
    <source>
        <dbReference type="SAM" id="MobiDB-lite"/>
    </source>
</evidence>
<dbReference type="AlphaFoldDB" id="A0AA42AU90"/>
<dbReference type="Pfam" id="PF13960">
    <property type="entry name" value="DUF4218"/>
    <property type="match status" value="1"/>
</dbReference>
<evidence type="ECO:0000259" key="2">
    <source>
        <dbReference type="Pfam" id="PF13960"/>
    </source>
</evidence>
<name>A0AA42AU90_PAPNU</name>
<keyword evidence="4" id="KW-1185">Reference proteome</keyword>
<gene>
    <name evidence="3" type="ORF">MKW94_024235</name>
</gene>
<dbReference type="PANTHER" id="PTHR48258:SF9">
    <property type="entry name" value="OS01G0348150 PROTEIN"/>
    <property type="match status" value="1"/>
</dbReference>
<reference evidence="3" key="1">
    <citation type="submission" date="2022-03" db="EMBL/GenBank/DDBJ databases">
        <title>A functionally conserved STORR gene fusion in Papaver species that diverged 16.8 million years ago.</title>
        <authorList>
            <person name="Catania T."/>
        </authorList>
    </citation>
    <scope>NUCLEOTIDE SEQUENCE</scope>
    <source>
        <strain evidence="3">S-191538</strain>
    </source>
</reference>